<organism evidence="4 5">
    <name type="scientific">Phytophthora lilii</name>
    <dbReference type="NCBI Taxonomy" id="2077276"/>
    <lineage>
        <taxon>Eukaryota</taxon>
        <taxon>Sar</taxon>
        <taxon>Stramenopiles</taxon>
        <taxon>Oomycota</taxon>
        <taxon>Peronosporomycetes</taxon>
        <taxon>Peronosporales</taxon>
        <taxon>Peronosporaceae</taxon>
        <taxon>Phytophthora</taxon>
    </lineage>
</organism>
<feature type="compositionally biased region" description="Acidic residues" evidence="3">
    <location>
        <begin position="54"/>
        <end position="64"/>
    </location>
</feature>
<proteinExistence type="inferred from homology"/>
<gene>
    <name evidence="4" type="ORF">Plil01_000667200</name>
</gene>
<dbReference type="InterPro" id="IPR012875">
    <property type="entry name" value="SDHF4"/>
</dbReference>
<accession>A0A9W6WLG4</accession>
<dbReference type="PANTHER" id="PTHR28524:SF3">
    <property type="entry name" value="SUCCINATE DEHYDROGENASE ASSEMBLY FACTOR 4, MITOCHONDRIAL"/>
    <property type="match status" value="1"/>
</dbReference>
<evidence type="ECO:0000256" key="2">
    <source>
        <dbReference type="ARBA" id="ARBA00022170"/>
    </source>
</evidence>
<dbReference type="Pfam" id="PF07896">
    <property type="entry name" value="DUF1674"/>
    <property type="match status" value="1"/>
</dbReference>
<evidence type="ECO:0000256" key="1">
    <source>
        <dbReference type="ARBA" id="ARBA00005701"/>
    </source>
</evidence>
<dbReference type="Proteomes" id="UP001165083">
    <property type="component" value="Unassembled WGS sequence"/>
</dbReference>
<sequence length="101" mass="10981">MAMRRVLKAATARRPPATRALQTRLFSGDAGDDFVALHPSGKPTVTNTPALSEELEDDDEDDDMVAIGPSGAEYGGPMRGGKLKEPTRFGDWERKGRCTDF</sequence>
<reference evidence="4" key="1">
    <citation type="submission" date="2023-04" db="EMBL/GenBank/DDBJ databases">
        <title>Phytophthora lilii NBRC 32176.</title>
        <authorList>
            <person name="Ichikawa N."/>
            <person name="Sato H."/>
            <person name="Tonouchi N."/>
        </authorList>
    </citation>
    <scope>NUCLEOTIDE SEQUENCE</scope>
    <source>
        <strain evidence="4">NBRC 32176</strain>
    </source>
</reference>
<evidence type="ECO:0000313" key="4">
    <source>
        <dbReference type="EMBL" id="GMF18008.1"/>
    </source>
</evidence>
<comment type="similarity">
    <text evidence="1">Belongs to the SDHAF4 family.</text>
</comment>
<dbReference type="AlphaFoldDB" id="A0A9W6WLG4"/>
<feature type="region of interest" description="Disordered" evidence="3">
    <location>
        <begin position="54"/>
        <end position="88"/>
    </location>
</feature>
<dbReference type="OrthoDB" id="201362at2759"/>
<protein>
    <recommendedName>
        <fullName evidence="2">Succinate dehydrogenase assembly factor 4, mitochondrial</fullName>
    </recommendedName>
</protein>
<evidence type="ECO:0000313" key="5">
    <source>
        <dbReference type="Proteomes" id="UP001165083"/>
    </source>
</evidence>
<keyword evidence="5" id="KW-1185">Reference proteome</keyword>
<dbReference type="EMBL" id="BSXW01000302">
    <property type="protein sequence ID" value="GMF18008.1"/>
    <property type="molecule type" value="Genomic_DNA"/>
</dbReference>
<evidence type="ECO:0000256" key="3">
    <source>
        <dbReference type="SAM" id="MobiDB-lite"/>
    </source>
</evidence>
<dbReference type="GO" id="GO:0005739">
    <property type="term" value="C:mitochondrion"/>
    <property type="evidence" value="ECO:0007669"/>
    <property type="project" value="TreeGrafter"/>
</dbReference>
<dbReference type="PANTHER" id="PTHR28524">
    <property type="entry name" value="SUCCINATE DEHYDROGENASE ASSEMBLY FACTOR 4, MITOCHONDRIAL"/>
    <property type="match status" value="1"/>
</dbReference>
<name>A0A9W6WLG4_9STRA</name>
<comment type="caution">
    <text evidence="4">The sequence shown here is derived from an EMBL/GenBank/DDBJ whole genome shotgun (WGS) entry which is preliminary data.</text>
</comment>
<dbReference type="GO" id="GO:0034553">
    <property type="term" value="P:mitochondrial respiratory chain complex II assembly"/>
    <property type="evidence" value="ECO:0007669"/>
    <property type="project" value="TreeGrafter"/>
</dbReference>